<evidence type="ECO:0000313" key="2">
    <source>
        <dbReference type="EMBL" id="RNM16450.1"/>
    </source>
</evidence>
<dbReference type="EMBL" id="RJSF01000008">
    <property type="protein sequence ID" value="RNM16450.1"/>
    <property type="molecule type" value="Genomic_DNA"/>
</dbReference>
<sequence>MAAGAVIALLVGLLTLVASGGATGSSREHCSRLWAQSHAREQMVTGRGQQVVVIGDSYSVGLGLRSPETSWPSHLPGRVHVYGFSGSGFSVHSSPCPGVSYAARAPRALTHGAALVVVEGGLNDYDQPAAAIRTGFRALVARLKGHQVLVVGPPPAPVRARAAHRVDAVLKAESARAHVRYLSMIDQSLPYLDDHLHMTPAGHVDFGNVVRRALVG</sequence>
<dbReference type="InterPro" id="IPR036514">
    <property type="entry name" value="SGNH_hydro_sf"/>
</dbReference>
<dbReference type="Pfam" id="PF13472">
    <property type="entry name" value="Lipase_GDSL_2"/>
    <property type="match status" value="1"/>
</dbReference>
<dbReference type="Gene3D" id="3.40.50.1110">
    <property type="entry name" value="SGNH hydrolase"/>
    <property type="match status" value="1"/>
</dbReference>
<dbReference type="CDD" id="cd00229">
    <property type="entry name" value="SGNH_hydrolase"/>
    <property type="match status" value="1"/>
</dbReference>
<accession>A0A3N0GWB4</accession>
<keyword evidence="3" id="KW-1185">Reference proteome</keyword>
<gene>
    <name evidence="2" type="ORF">EFL26_04625</name>
</gene>
<feature type="domain" description="SGNH hydrolase-type esterase" evidence="1">
    <location>
        <begin position="53"/>
        <end position="203"/>
    </location>
</feature>
<organism evidence="2 3">
    <name type="scientific">Nocardioides pocheonensis</name>
    <dbReference type="NCBI Taxonomy" id="661485"/>
    <lineage>
        <taxon>Bacteria</taxon>
        <taxon>Bacillati</taxon>
        <taxon>Actinomycetota</taxon>
        <taxon>Actinomycetes</taxon>
        <taxon>Propionibacteriales</taxon>
        <taxon>Nocardioidaceae</taxon>
        <taxon>Nocardioides</taxon>
    </lineage>
</organism>
<dbReference type="GO" id="GO:0016787">
    <property type="term" value="F:hydrolase activity"/>
    <property type="evidence" value="ECO:0007669"/>
    <property type="project" value="UniProtKB-KW"/>
</dbReference>
<evidence type="ECO:0000259" key="1">
    <source>
        <dbReference type="Pfam" id="PF13472"/>
    </source>
</evidence>
<evidence type="ECO:0000313" key="3">
    <source>
        <dbReference type="Proteomes" id="UP000279994"/>
    </source>
</evidence>
<comment type="caution">
    <text evidence="2">The sequence shown here is derived from an EMBL/GenBank/DDBJ whole genome shotgun (WGS) entry which is preliminary data.</text>
</comment>
<dbReference type="AlphaFoldDB" id="A0A3N0GWB4"/>
<dbReference type="SUPFAM" id="SSF52266">
    <property type="entry name" value="SGNH hydrolase"/>
    <property type="match status" value="1"/>
</dbReference>
<dbReference type="Proteomes" id="UP000279994">
    <property type="component" value="Unassembled WGS sequence"/>
</dbReference>
<name>A0A3N0GWB4_9ACTN</name>
<reference evidence="2 3" key="1">
    <citation type="submission" date="2018-11" db="EMBL/GenBank/DDBJ databases">
        <authorList>
            <person name="Li F."/>
        </authorList>
    </citation>
    <scope>NUCLEOTIDE SEQUENCE [LARGE SCALE GENOMIC DNA]</scope>
    <source>
        <strain evidence="2 3">Gsoil 818</strain>
    </source>
</reference>
<proteinExistence type="predicted"/>
<dbReference type="InterPro" id="IPR013830">
    <property type="entry name" value="SGNH_hydro"/>
</dbReference>
<protein>
    <submittedName>
        <fullName evidence="2">SGNH/GDSL hydrolase family protein</fullName>
    </submittedName>
</protein>
<keyword evidence="2" id="KW-0378">Hydrolase</keyword>